<feature type="domain" description="RRM" evidence="4">
    <location>
        <begin position="576"/>
        <end position="654"/>
    </location>
</feature>
<dbReference type="Gene3D" id="3.30.70.330">
    <property type="match status" value="2"/>
</dbReference>
<dbReference type="Proteomes" id="UP001211065">
    <property type="component" value="Unassembled WGS sequence"/>
</dbReference>
<dbReference type="InterPro" id="IPR035979">
    <property type="entry name" value="RBD_domain_sf"/>
</dbReference>
<accession>A0AAD5Y058</accession>
<sequence length="672" mass="74097">MPSLSPTQEEITTIFVIGFPEDMQEREFQNMFTFCQGFEASTLKYPQNYDFDESKKQIIGFAKFRSRSDALNARDVLCGKKIDQDRGFFMKAEIAKKNLLVLKKSATFAESVTSTTTVTMASSTAPVSNVQTPPPSVNNVSSYSSASISKARQSSISSGSTSLNPTQTPVCNQFTSPSTFTQNSNFLENVATRESPTSELPGQRFSPDNSFIVNKDFSKSNDSFIHDENFNSDGYFQLPKDLLNGLDKLDSSVDSLDTLSSNLTNSSNSSVLTGDSLAGDSNTFTKGRSLLQKEKSFDSNLGSNGGSSNYINASRFHNLDNFIPRFENNYKGPENNVKSISTVLDGMNLNATLNSAGQKSSHFWDIYSNNTKTTVFNNNITKKNASSSAGNISHIQLQQDHITTTSGGIFNNGKNTIESKFFNSTEFSANNSLNDVSVNNSYLTNIGVGTVNDLMNDKLILKSNDQFHQQQGESNNFQNSFNTGSASSDRSRSLTPVTNGLISPPVTPVHNTFFGRFPNDSVYGQISQQQVQQQQQQQFLQHFQQVSNLPSQQQVPPIIPPTLLSTMQRDQNPPCNTLYVGNIPNLTNPEELEILFGTCKGYKRLCYRMRPNGPMCFVEFEDVLCATQAIKDLFGRPLSTHVVGGGIRLSFSKNPLGVRLNSQRGTSQPTFF</sequence>
<dbReference type="PROSITE" id="PS50102">
    <property type="entry name" value="RRM"/>
    <property type="match status" value="2"/>
</dbReference>
<feature type="region of interest" description="Disordered" evidence="3">
    <location>
        <begin position="120"/>
        <end position="144"/>
    </location>
</feature>
<evidence type="ECO:0000259" key="4">
    <source>
        <dbReference type="PROSITE" id="PS50102"/>
    </source>
</evidence>
<dbReference type="InterPro" id="IPR012677">
    <property type="entry name" value="Nucleotide-bd_a/b_plait_sf"/>
</dbReference>
<gene>
    <name evidence="5" type="primary">WHI3</name>
    <name evidence="5" type="ORF">HK099_003650</name>
</gene>
<organism evidence="5 6">
    <name type="scientific">Clydaea vesicula</name>
    <dbReference type="NCBI Taxonomy" id="447962"/>
    <lineage>
        <taxon>Eukaryota</taxon>
        <taxon>Fungi</taxon>
        <taxon>Fungi incertae sedis</taxon>
        <taxon>Chytridiomycota</taxon>
        <taxon>Chytridiomycota incertae sedis</taxon>
        <taxon>Chytridiomycetes</taxon>
        <taxon>Lobulomycetales</taxon>
        <taxon>Lobulomycetaceae</taxon>
        <taxon>Clydaea</taxon>
    </lineage>
</organism>
<feature type="domain" description="RRM" evidence="4">
    <location>
        <begin position="12"/>
        <end position="97"/>
    </location>
</feature>
<name>A0AAD5Y058_9FUNG</name>
<reference evidence="5" key="1">
    <citation type="submission" date="2020-05" db="EMBL/GenBank/DDBJ databases">
        <title>Phylogenomic resolution of chytrid fungi.</title>
        <authorList>
            <person name="Stajich J.E."/>
            <person name="Amses K."/>
            <person name="Simmons R."/>
            <person name="Seto K."/>
            <person name="Myers J."/>
            <person name="Bonds A."/>
            <person name="Quandt C.A."/>
            <person name="Barry K."/>
            <person name="Liu P."/>
            <person name="Grigoriev I."/>
            <person name="Longcore J.E."/>
            <person name="James T.Y."/>
        </authorList>
    </citation>
    <scope>NUCLEOTIDE SEQUENCE</scope>
    <source>
        <strain evidence="5">JEL0476</strain>
    </source>
</reference>
<proteinExistence type="predicted"/>
<feature type="region of interest" description="Disordered" evidence="3">
    <location>
        <begin position="469"/>
        <end position="502"/>
    </location>
</feature>
<evidence type="ECO:0000256" key="1">
    <source>
        <dbReference type="ARBA" id="ARBA00022884"/>
    </source>
</evidence>
<keyword evidence="1 2" id="KW-0694">RNA-binding</keyword>
<dbReference type="InterPro" id="IPR000504">
    <property type="entry name" value="RRM_dom"/>
</dbReference>
<dbReference type="GO" id="GO:0003723">
    <property type="term" value="F:RNA binding"/>
    <property type="evidence" value="ECO:0007669"/>
    <property type="project" value="UniProtKB-UniRule"/>
</dbReference>
<keyword evidence="6" id="KW-1185">Reference proteome</keyword>
<evidence type="ECO:0000256" key="3">
    <source>
        <dbReference type="SAM" id="MobiDB-lite"/>
    </source>
</evidence>
<dbReference type="SMART" id="SM00360">
    <property type="entry name" value="RRM"/>
    <property type="match status" value="2"/>
</dbReference>
<dbReference type="Pfam" id="PF00076">
    <property type="entry name" value="RRM_1"/>
    <property type="match status" value="1"/>
</dbReference>
<protein>
    <submittedName>
        <fullName evidence="5">Cell cycle RNA binding protein whi3</fullName>
    </submittedName>
</protein>
<feature type="compositionally biased region" description="Polar residues" evidence="3">
    <location>
        <begin position="469"/>
        <end position="501"/>
    </location>
</feature>
<dbReference type="AlphaFoldDB" id="A0AAD5Y058"/>
<evidence type="ECO:0000313" key="6">
    <source>
        <dbReference type="Proteomes" id="UP001211065"/>
    </source>
</evidence>
<comment type="caution">
    <text evidence="5">The sequence shown here is derived from an EMBL/GenBank/DDBJ whole genome shotgun (WGS) entry which is preliminary data.</text>
</comment>
<dbReference type="PANTHER" id="PTHR10501">
    <property type="entry name" value="U1 SMALL NUCLEAR RIBONUCLEOPROTEIN A/U2 SMALL NUCLEAR RIBONUCLEOPROTEIN B"/>
    <property type="match status" value="1"/>
</dbReference>
<evidence type="ECO:0000256" key="2">
    <source>
        <dbReference type="PROSITE-ProRule" id="PRU00176"/>
    </source>
</evidence>
<dbReference type="SUPFAM" id="SSF54928">
    <property type="entry name" value="RNA-binding domain, RBD"/>
    <property type="match status" value="2"/>
</dbReference>
<dbReference type="EMBL" id="JADGJW010000240">
    <property type="protein sequence ID" value="KAJ3221266.1"/>
    <property type="molecule type" value="Genomic_DNA"/>
</dbReference>
<evidence type="ECO:0000313" key="5">
    <source>
        <dbReference type="EMBL" id="KAJ3221266.1"/>
    </source>
</evidence>